<feature type="chain" id="PRO_5015516548" description="Copper type II ascorbate-dependent monooxygenase C-terminal domain-containing protein" evidence="3">
    <location>
        <begin position="22"/>
        <end position="482"/>
    </location>
</feature>
<dbReference type="PANTHER" id="PTHR10157">
    <property type="entry name" value="DOPAMINE BETA HYDROXYLASE RELATED"/>
    <property type="match status" value="1"/>
</dbReference>
<dbReference type="RefSeq" id="WP_106094774.1">
    <property type="nucleotide sequence ID" value="NZ_PVNL01000147.1"/>
</dbReference>
<dbReference type="GO" id="GO:0004500">
    <property type="term" value="F:dopamine beta-monooxygenase activity"/>
    <property type="evidence" value="ECO:0007669"/>
    <property type="project" value="InterPro"/>
</dbReference>
<reference evidence="5 6" key="1">
    <citation type="submission" date="2018-03" db="EMBL/GenBank/DDBJ databases">
        <title>Draft Genome Sequences of the Obligatory Marine Myxobacteria Enhygromyxa salina SWB007.</title>
        <authorList>
            <person name="Poehlein A."/>
            <person name="Moghaddam J.A."/>
            <person name="Harms H."/>
            <person name="Alanjari M."/>
            <person name="Koenig G.M."/>
            <person name="Daniel R."/>
            <person name="Schaeberle T.F."/>
        </authorList>
    </citation>
    <scope>NUCLEOTIDE SEQUENCE [LARGE SCALE GENOMIC DNA]</scope>
    <source>
        <strain evidence="5 6">SWB007</strain>
    </source>
</reference>
<dbReference type="Gene3D" id="2.60.120.310">
    <property type="entry name" value="Copper type II, ascorbate-dependent monooxygenase, N-terminal domain"/>
    <property type="match status" value="1"/>
</dbReference>
<evidence type="ECO:0000256" key="3">
    <source>
        <dbReference type="SAM" id="SignalP"/>
    </source>
</evidence>
<evidence type="ECO:0000259" key="4">
    <source>
        <dbReference type="Pfam" id="PF03712"/>
    </source>
</evidence>
<dbReference type="InterPro" id="IPR036939">
    <property type="entry name" value="Cu2_ascorb_mOase_N_sf"/>
</dbReference>
<organism evidence="5 6">
    <name type="scientific">Enhygromyxa salina</name>
    <dbReference type="NCBI Taxonomy" id="215803"/>
    <lineage>
        <taxon>Bacteria</taxon>
        <taxon>Pseudomonadati</taxon>
        <taxon>Myxococcota</taxon>
        <taxon>Polyangia</taxon>
        <taxon>Nannocystales</taxon>
        <taxon>Nannocystaceae</taxon>
        <taxon>Enhygromyxa</taxon>
    </lineage>
</organism>
<dbReference type="Proteomes" id="UP000238823">
    <property type="component" value="Unassembled WGS sequence"/>
</dbReference>
<evidence type="ECO:0000256" key="1">
    <source>
        <dbReference type="ARBA" id="ARBA00023157"/>
    </source>
</evidence>
<dbReference type="OrthoDB" id="258766at2"/>
<protein>
    <recommendedName>
        <fullName evidence="4">Copper type II ascorbate-dependent monooxygenase C-terminal domain-containing protein</fullName>
    </recommendedName>
</protein>
<name>A0A2S9XL41_9BACT</name>
<evidence type="ECO:0000256" key="2">
    <source>
        <dbReference type="SAM" id="MobiDB-lite"/>
    </source>
</evidence>
<dbReference type="AlphaFoldDB" id="A0A2S9XL41"/>
<dbReference type="Gene3D" id="2.60.120.230">
    <property type="match status" value="1"/>
</dbReference>
<dbReference type="PANTHER" id="PTHR10157:SF23">
    <property type="entry name" value="MOXD1 HOMOLOG 1"/>
    <property type="match status" value="1"/>
</dbReference>
<evidence type="ECO:0000313" key="5">
    <source>
        <dbReference type="EMBL" id="PRP93598.1"/>
    </source>
</evidence>
<accession>A0A2S9XL41</accession>
<dbReference type="InterPro" id="IPR014784">
    <property type="entry name" value="Cu2_ascorb_mOase-like_C"/>
</dbReference>
<dbReference type="InterPro" id="IPR000945">
    <property type="entry name" value="DBH-like"/>
</dbReference>
<proteinExistence type="predicted"/>
<dbReference type="Pfam" id="PF03712">
    <property type="entry name" value="Cu2_monoox_C"/>
    <property type="match status" value="1"/>
</dbReference>
<dbReference type="GO" id="GO:0005507">
    <property type="term" value="F:copper ion binding"/>
    <property type="evidence" value="ECO:0007669"/>
    <property type="project" value="InterPro"/>
</dbReference>
<feature type="region of interest" description="Disordered" evidence="2">
    <location>
        <begin position="25"/>
        <end position="50"/>
    </location>
</feature>
<evidence type="ECO:0000313" key="6">
    <source>
        <dbReference type="Proteomes" id="UP000238823"/>
    </source>
</evidence>
<feature type="signal peptide" evidence="3">
    <location>
        <begin position="1"/>
        <end position="21"/>
    </location>
</feature>
<comment type="caution">
    <text evidence="5">The sequence shown here is derived from an EMBL/GenBank/DDBJ whole genome shotgun (WGS) entry which is preliminary data.</text>
</comment>
<dbReference type="InterPro" id="IPR008977">
    <property type="entry name" value="PHM/PNGase_F_dom_sf"/>
</dbReference>
<dbReference type="InterPro" id="IPR024548">
    <property type="entry name" value="Cu2_monoox_C"/>
</dbReference>
<dbReference type="EMBL" id="PVNL01000147">
    <property type="protein sequence ID" value="PRP93598.1"/>
    <property type="molecule type" value="Genomic_DNA"/>
</dbReference>
<dbReference type="SUPFAM" id="SSF49742">
    <property type="entry name" value="PHM/PNGase F"/>
    <property type="match status" value="2"/>
</dbReference>
<keyword evidence="1" id="KW-1015">Disulfide bond</keyword>
<feature type="domain" description="Copper type II ascorbate-dependent monooxygenase C-terminal" evidence="4">
    <location>
        <begin position="360"/>
        <end position="443"/>
    </location>
</feature>
<keyword evidence="3" id="KW-0732">Signal</keyword>
<gene>
    <name evidence="5" type="ORF">ENSA7_80260</name>
</gene>
<sequence>MLRLNRITLGFALLSLAPGCADVPSAADGDSTGTDTGGDGDGDGDGDGLAQETTWHQHIAPLMMEKCGQCHRQDGIGPFSMVDYEAAASWAPLALEAVESGQMPPWGADETEECVPRHGFKDDPRLTDDQLALFNDWILDGTPEGDPATAAPIPELASIELADADLRLTIPGDIEVGPGPDKFLCFVLDPGFTETTFIDATQVVAGNDKVVHHVLVYVDESGQAEQLAGDDGRYECFGGPGLGQPTLISAWAPGVPPSRMPEQVAMNVAAGAKIVVNVHYHPTGADEVDSGTSLDIRFAKGAPQYFGELALIGNFGALGGGMGLQPGPNDSGSNPEFRIPAGADDHTETMIFALPNQVPPIKIFSTGTHMHYVGTDMLIGLDRLEPEEGTGIKQECLVQTPHYSFEWQRGYAFDAPLDEVPTAKAGDYLYMRCSYNNSMSNPYVAAALADQGLDAPIDVYLGEETLDEMCLGVFGIAYSIFP</sequence>